<dbReference type="PANTHER" id="PTHR23131">
    <property type="entry name" value="ENDORIBONUCLEASE LACTB2"/>
    <property type="match status" value="1"/>
</dbReference>
<evidence type="ECO:0000313" key="3">
    <source>
        <dbReference type="Proteomes" id="UP000596145"/>
    </source>
</evidence>
<dbReference type="Gene3D" id="3.60.15.10">
    <property type="entry name" value="Ribonuclease Z/Hydroxyacylglutathione hydrolase-like"/>
    <property type="match status" value="1"/>
</dbReference>
<feature type="domain" description="Metallo-beta-lactamase" evidence="1">
    <location>
        <begin position="31"/>
        <end position="195"/>
    </location>
</feature>
<dbReference type="AlphaFoldDB" id="A0A7T4EFT4"/>
<dbReference type="CDD" id="cd16278">
    <property type="entry name" value="metallo-hydrolase-like_MBL-fold"/>
    <property type="match status" value="1"/>
</dbReference>
<protein>
    <submittedName>
        <fullName evidence="2">MBL fold metallo-hydrolase</fullName>
    </submittedName>
</protein>
<sequence length="267" mass="29166">MQHPAYSLLRPVTESIGVVLCPNAGYSSLEGTNSWVVRAQGDPNSIVIDPGPHDEGHLNVLQAKADHVGLILLTHRHQDHAGGAERFAQMTGAPVRSLDPRYCVDGSPLVDGEVVSIDGVTPTVEVVATPGHTAHSTCFFVHGKDDKVEGIITGDTIVGRHTSMISETDGDLGQYLDSLKLLVERGKDIPLLPGHGPDHPDTADLAARYIERREYRLKQVREALEELGPDAKVRDIVDKVYDNVDPVLRDSAEQSTRVTLRYIKEHE</sequence>
<gene>
    <name evidence="2" type="ORF">I6I10_01170</name>
</gene>
<name>A0A7T4EFT4_9CORY</name>
<dbReference type="GO" id="GO:0016787">
    <property type="term" value="F:hydrolase activity"/>
    <property type="evidence" value="ECO:0007669"/>
    <property type="project" value="UniProtKB-KW"/>
</dbReference>
<dbReference type="GeneID" id="92759082"/>
<reference evidence="2 3" key="1">
    <citation type="submission" date="2020-12" db="EMBL/GenBank/DDBJ databases">
        <title>FDA dAtabase for Regulatory Grade micrObial Sequences (FDA-ARGOS): Supporting development and validation of Infectious Disease Dx tests.</title>
        <authorList>
            <person name="Sproer C."/>
            <person name="Gronow S."/>
            <person name="Severitt S."/>
            <person name="Schroder I."/>
            <person name="Tallon L."/>
            <person name="Sadzewicz L."/>
            <person name="Zhao X."/>
            <person name="Boylan J."/>
            <person name="Ott S."/>
            <person name="Bowen H."/>
            <person name="Vavikolanu K."/>
            <person name="Mehta A."/>
            <person name="Aluvathingal J."/>
            <person name="Nadendla S."/>
            <person name="Lowell S."/>
            <person name="Myers T."/>
            <person name="Yan Y."/>
            <person name="Sichtig H."/>
        </authorList>
    </citation>
    <scope>NUCLEOTIDE SEQUENCE [LARGE SCALE GENOMIC DNA]</scope>
    <source>
        <strain evidence="2 3">FDAARGOS_1053</strain>
    </source>
</reference>
<accession>A0A7T4EFT4</accession>
<dbReference type="InterPro" id="IPR001279">
    <property type="entry name" value="Metallo-B-lactamas"/>
</dbReference>
<dbReference type="Pfam" id="PF00753">
    <property type="entry name" value="Lactamase_B"/>
    <property type="match status" value="1"/>
</dbReference>
<evidence type="ECO:0000259" key="1">
    <source>
        <dbReference type="SMART" id="SM00849"/>
    </source>
</evidence>
<proteinExistence type="predicted"/>
<dbReference type="SMART" id="SM00849">
    <property type="entry name" value="Lactamase_B"/>
    <property type="match status" value="1"/>
</dbReference>
<dbReference type="PANTHER" id="PTHR23131:SF0">
    <property type="entry name" value="ENDORIBONUCLEASE LACTB2"/>
    <property type="match status" value="1"/>
</dbReference>
<dbReference type="InterPro" id="IPR036388">
    <property type="entry name" value="WH-like_DNA-bd_sf"/>
</dbReference>
<dbReference type="Proteomes" id="UP000596145">
    <property type="component" value="Chromosome"/>
</dbReference>
<organism evidence="2 3">
    <name type="scientific">Corynebacterium glucuronolyticum</name>
    <dbReference type="NCBI Taxonomy" id="39791"/>
    <lineage>
        <taxon>Bacteria</taxon>
        <taxon>Bacillati</taxon>
        <taxon>Actinomycetota</taxon>
        <taxon>Actinomycetes</taxon>
        <taxon>Mycobacteriales</taxon>
        <taxon>Corynebacteriaceae</taxon>
        <taxon>Corynebacterium</taxon>
    </lineage>
</organism>
<dbReference type="Gene3D" id="1.10.10.10">
    <property type="entry name" value="Winged helix-like DNA-binding domain superfamily/Winged helix DNA-binding domain"/>
    <property type="match status" value="1"/>
</dbReference>
<dbReference type="SUPFAM" id="SSF56281">
    <property type="entry name" value="Metallo-hydrolase/oxidoreductase"/>
    <property type="match status" value="1"/>
</dbReference>
<dbReference type="EMBL" id="CP066007">
    <property type="protein sequence ID" value="QQB46596.1"/>
    <property type="molecule type" value="Genomic_DNA"/>
</dbReference>
<dbReference type="InterPro" id="IPR050662">
    <property type="entry name" value="Sec-metab_biosynth-thioest"/>
</dbReference>
<dbReference type="InterPro" id="IPR036866">
    <property type="entry name" value="RibonucZ/Hydroxyglut_hydro"/>
</dbReference>
<dbReference type="OrthoDB" id="9788263at2"/>
<evidence type="ECO:0000313" key="2">
    <source>
        <dbReference type="EMBL" id="QQB46596.1"/>
    </source>
</evidence>
<dbReference type="RefSeq" id="WP_084036037.1">
    <property type="nucleotide sequence ID" value="NZ_CP066007.1"/>
</dbReference>
<keyword evidence="2" id="KW-0378">Hydrolase</keyword>